<dbReference type="Proteomes" id="UP001150581">
    <property type="component" value="Unassembled WGS sequence"/>
</dbReference>
<comment type="caution">
    <text evidence="1">The sequence shown here is derived from an EMBL/GenBank/DDBJ whole genome shotgun (WGS) entry which is preliminary data.</text>
</comment>
<accession>A0ACC1IWA1</accession>
<dbReference type="EMBL" id="JANBPG010000007">
    <property type="protein sequence ID" value="KAJ1902048.1"/>
    <property type="molecule type" value="Genomic_DNA"/>
</dbReference>
<reference evidence="1" key="1">
    <citation type="submission" date="2022-07" db="EMBL/GenBank/DDBJ databases">
        <title>Phylogenomic reconstructions and comparative analyses of Kickxellomycotina fungi.</title>
        <authorList>
            <person name="Reynolds N.K."/>
            <person name="Stajich J.E."/>
            <person name="Barry K."/>
            <person name="Grigoriev I.V."/>
            <person name="Crous P."/>
            <person name="Smith M.E."/>
        </authorList>
    </citation>
    <scope>NUCLEOTIDE SEQUENCE</scope>
    <source>
        <strain evidence="1">Benny 63K</strain>
    </source>
</reference>
<evidence type="ECO:0000313" key="2">
    <source>
        <dbReference type="Proteomes" id="UP001150581"/>
    </source>
</evidence>
<evidence type="ECO:0000313" key="1">
    <source>
        <dbReference type="EMBL" id="KAJ1902048.1"/>
    </source>
</evidence>
<protein>
    <submittedName>
        <fullName evidence="1">Uncharacterized protein</fullName>
    </submittedName>
</protein>
<sequence>MDDSQYDEFGNYIGPELDSSSSESEEEVEDEEGIRREEADYQAHSSPGSSSSEAEDRAHNLMTMMRRVDLAPQAQERQIVQHEDKQYYPEASAVFGADVEVLVQEEDTQALTEPIVAPIKERKFTVGNADELPATTYAKEFLVDLLGHPNLVRNVAVGGHLHHGKTALVDLLVAATHEWAEWDTALPQGTPVNRMGGSSTASGFTDTLQLERQRGVSLKTAAMALVAQDSRGKSWALNMVDTPGHADFLDEVEAGLRLADGVLLAVDAVEGVMSGTRRVIAAAMRQGLRIALVVTKVDRLILELRLPPADAYHKLRLTIDEVNAAIAQSPHGTHPPLSPAAGNVCFASATYGWCFTLESFARQYAARWQMPDARPLARRLWGDIFYRAQTRSFVRKGVDARAPRSFVHFVLEPLYKLHALVVAEDAPALRPALASLGVRLRDADYALDARRLLRRALGHFFGPPGGLVDVCAQQLPSPAANAAAMAQRLCAPGPVAQAIAQCSADGPLVVTVAKQVAAADGQSFYALGRILSGTVAETQHVRVLGEGFAEDAEDAAAATVDALWVWCARYRVRVSGLGAGALVLLGGVDASMAKTATIVGAEGPAEALLPLRLPTPVVRLAVEPAVPSELPQLLRGLRAIAKTYPQAQTRVEESGEHVLLGPGELYLDCILHDLRHVHASIEVRVADPVVSFRECALETSAVRTFVDSPNRHNRLTLMAEPLDSAVARDIECGLVDARWPARQLGHYMEEAHGWDILAARSIWAFGPGPLGANVLSDDSLPQDTNKQRLRSVRDSVRQGFQWAAREGPLCDEPMRATRFRILDATLADSPIHRGAGQIIPMARRVCYAAFLTAEPRLMEPVNRVDIQAPADCVASVYTVIARRRGHVTQDAPRAGSAMYAISALIPTIDAAGFETDLRTYTGGRAFCQHYFETWQVVPGDPLDKNVVLTPLEPARGDALARDFMLKTRRRKGLGDDVSIDKFIDDPALRDIVKTFQ</sequence>
<organism evidence="1 2">
    <name type="scientific">Kickxella alabastrina</name>
    <dbReference type="NCBI Taxonomy" id="61397"/>
    <lineage>
        <taxon>Eukaryota</taxon>
        <taxon>Fungi</taxon>
        <taxon>Fungi incertae sedis</taxon>
        <taxon>Zoopagomycota</taxon>
        <taxon>Kickxellomycotina</taxon>
        <taxon>Kickxellomycetes</taxon>
        <taxon>Kickxellales</taxon>
        <taxon>Kickxellaceae</taxon>
        <taxon>Kickxella</taxon>
    </lineage>
</organism>
<gene>
    <name evidence="1" type="ORF">LPJ66_000297</name>
</gene>
<proteinExistence type="predicted"/>
<name>A0ACC1IWA1_9FUNG</name>
<keyword evidence="2" id="KW-1185">Reference proteome</keyword>